<dbReference type="InterPro" id="IPR033121">
    <property type="entry name" value="PEPTIDASE_A1"/>
</dbReference>
<feature type="domain" description="Peptidase A1" evidence="4">
    <location>
        <begin position="450"/>
        <end position="563"/>
    </location>
</feature>
<dbReference type="InterPro" id="IPR021109">
    <property type="entry name" value="Peptidase_aspartic_dom_sf"/>
</dbReference>
<dbReference type="CDD" id="cd05471">
    <property type="entry name" value="pepsin_like"/>
    <property type="match status" value="1"/>
</dbReference>
<name>A0A7S4K0E7_GUITH</name>
<dbReference type="PANTHER" id="PTHR47966:SF51">
    <property type="entry name" value="BETA-SITE APP-CLEAVING ENZYME, ISOFORM A-RELATED"/>
    <property type="match status" value="1"/>
</dbReference>
<dbReference type="AlphaFoldDB" id="A0A7S4K0E7"/>
<gene>
    <name evidence="5" type="ORF">GTHE00462_LOCUS8811</name>
</gene>
<reference evidence="5" key="1">
    <citation type="submission" date="2021-01" db="EMBL/GenBank/DDBJ databases">
        <authorList>
            <person name="Corre E."/>
            <person name="Pelletier E."/>
            <person name="Niang G."/>
            <person name="Scheremetjew M."/>
            <person name="Finn R."/>
            <person name="Kale V."/>
            <person name="Holt S."/>
            <person name="Cochrane G."/>
            <person name="Meng A."/>
            <person name="Brown T."/>
            <person name="Cohen L."/>
        </authorList>
    </citation>
    <scope>NUCLEOTIDE SEQUENCE</scope>
    <source>
        <strain evidence="5">CCMP 2712</strain>
    </source>
</reference>
<evidence type="ECO:0000313" key="5">
    <source>
        <dbReference type="EMBL" id="CAE2279897.1"/>
    </source>
</evidence>
<feature type="domain" description="Peptidase A1" evidence="4">
    <location>
        <begin position="40"/>
        <end position="389"/>
    </location>
</feature>
<keyword evidence="2" id="KW-1133">Transmembrane helix</keyword>
<dbReference type="Pfam" id="PF00026">
    <property type="entry name" value="Asp"/>
    <property type="match status" value="2"/>
</dbReference>
<dbReference type="PRINTS" id="PR00792">
    <property type="entry name" value="PEPSIN"/>
</dbReference>
<accession>A0A7S4K0E7</accession>
<evidence type="ECO:0000256" key="2">
    <source>
        <dbReference type="SAM" id="Phobius"/>
    </source>
</evidence>
<evidence type="ECO:0000256" key="1">
    <source>
        <dbReference type="ARBA" id="ARBA00007447"/>
    </source>
</evidence>
<dbReference type="InterPro" id="IPR034164">
    <property type="entry name" value="Pepsin-like_dom"/>
</dbReference>
<sequence length="563" mass="62248">MVGRGLATAMALACLLGVGMAVPTKIQETGRQAARDFNAYFAREDVRTDVRELDDFARKHADQMARDELPCDTDPSFRVQCASVSRHARMHSRKFKVADEKSSNKLFDEAYRPQDSRHFDASKSSTFVAQTSQTFDLNYADGSHLRGFSGVDQVYMGDYKATSPFGVITDCNSPDFNGVDGILGFGLPKAGSDLPTPVLFAMTDAENKDTNAANLKRKFSFFSTDDAAEVQLGGYDPATTSGTMWYTPALASDDFIVGVTSLKFGDNYGSAVELLQFRSKAQRNYGAPSIMDSGTSCLVIPADSMQGQLANVPWDDFAKHWKKGRSFWLEIGQKTWEVPFSSWYLAETDQTCVQPSPEGMQGLLVGDVFFREYIVEFDMTGHKPIIGIAPLNKRYVPVTRNVLANFELNSAPVAKLRALRGNEVMYPAQHQEILTQVDRIPIVNQKGTQYFMDVGIGTPRQTFTVIFDTGSTVFGVFANKHDLPAHIKNQLPGYYFSENLHSLAQTSVRVREVPFFQRIAGSSTSAVAILVVLNVAMIALIVAARRKRAGKRQELPVRLYGAI</sequence>
<feature type="signal peptide" evidence="3">
    <location>
        <begin position="1"/>
        <end position="21"/>
    </location>
</feature>
<dbReference type="SUPFAM" id="SSF50630">
    <property type="entry name" value="Acid proteases"/>
    <property type="match status" value="2"/>
</dbReference>
<dbReference type="EMBL" id="HBKN01011152">
    <property type="protein sequence ID" value="CAE2279897.1"/>
    <property type="molecule type" value="Transcribed_RNA"/>
</dbReference>
<feature type="transmembrane region" description="Helical" evidence="2">
    <location>
        <begin position="526"/>
        <end position="544"/>
    </location>
</feature>
<comment type="similarity">
    <text evidence="1">Belongs to the peptidase A1 family.</text>
</comment>
<evidence type="ECO:0000259" key="4">
    <source>
        <dbReference type="PROSITE" id="PS51767"/>
    </source>
</evidence>
<protein>
    <recommendedName>
        <fullName evidence="4">Peptidase A1 domain-containing protein</fullName>
    </recommendedName>
</protein>
<dbReference type="GO" id="GO:0006508">
    <property type="term" value="P:proteolysis"/>
    <property type="evidence" value="ECO:0007669"/>
    <property type="project" value="InterPro"/>
</dbReference>
<proteinExistence type="inferred from homology"/>
<dbReference type="Gene3D" id="2.40.70.10">
    <property type="entry name" value="Acid Proteases"/>
    <property type="match status" value="3"/>
</dbReference>
<keyword evidence="2" id="KW-0472">Membrane</keyword>
<dbReference type="PANTHER" id="PTHR47966">
    <property type="entry name" value="BETA-SITE APP-CLEAVING ENZYME, ISOFORM A-RELATED"/>
    <property type="match status" value="1"/>
</dbReference>
<keyword evidence="2" id="KW-0812">Transmembrane</keyword>
<feature type="chain" id="PRO_5030671810" description="Peptidase A1 domain-containing protein" evidence="3">
    <location>
        <begin position="22"/>
        <end position="563"/>
    </location>
</feature>
<keyword evidence="3" id="KW-0732">Signal</keyword>
<dbReference type="PROSITE" id="PS51767">
    <property type="entry name" value="PEPTIDASE_A1"/>
    <property type="match status" value="2"/>
</dbReference>
<organism evidence="5">
    <name type="scientific">Guillardia theta</name>
    <name type="common">Cryptophyte</name>
    <name type="synonym">Cryptomonas phi</name>
    <dbReference type="NCBI Taxonomy" id="55529"/>
    <lineage>
        <taxon>Eukaryota</taxon>
        <taxon>Cryptophyceae</taxon>
        <taxon>Pyrenomonadales</taxon>
        <taxon>Geminigeraceae</taxon>
        <taxon>Guillardia</taxon>
    </lineage>
</organism>
<dbReference type="GO" id="GO:0004190">
    <property type="term" value="F:aspartic-type endopeptidase activity"/>
    <property type="evidence" value="ECO:0007669"/>
    <property type="project" value="InterPro"/>
</dbReference>
<dbReference type="InterPro" id="IPR001461">
    <property type="entry name" value="Aspartic_peptidase_A1"/>
</dbReference>
<evidence type="ECO:0000256" key="3">
    <source>
        <dbReference type="SAM" id="SignalP"/>
    </source>
</evidence>